<feature type="compositionally biased region" description="Polar residues" evidence="1">
    <location>
        <begin position="318"/>
        <end position="333"/>
    </location>
</feature>
<protein>
    <recommendedName>
        <fullName evidence="4">BED-type domain-containing protein</fullName>
    </recommendedName>
</protein>
<dbReference type="Proteomes" id="UP001307889">
    <property type="component" value="Chromosome 1"/>
</dbReference>
<feature type="compositionally biased region" description="Basic and acidic residues" evidence="1">
    <location>
        <begin position="302"/>
        <end position="311"/>
    </location>
</feature>
<evidence type="ECO:0008006" key="4">
    <source>
        <dbReference type="Google" id="ProtNLM"/>
    </source>
</evidence>
<reference evidence="2 3" key="1">
    <citation type="submission" date="2023-09" db="EMBL/GenBank/DDBJ databases">
        <title>Nesidiocoris tenuis whole genome shotgun sequence.</title>
        <authorList>
            <person name="Shibata T."/>
            <person name="Shimoda M."/>
            <person name="Kobayashi T."/>
            <person name="Uehara T."/>
        </authorList>
    </citation>
    <scope>NUCLEOTIDE SEQUENCE [LARGE SCALE GENOMIC DNA]</scope>
    <source>
        <strain evidence="2 3">Japan</strain>
    </source>
</reference>
<dbReference type="EMBL" id="AP028909">
    <property type="protein sequence ID" value="BES87851.1"/>
    <property type="molecule type" value="Genomic_DNA"/>
</dbReference>
<keyword evidence="3" id="KW-1185">Reference proteome</keyword>
<gene>
    <name evidence="2" type="ORF">NTJ_00657</name>
</gene>
<evidence type="ECO:0000256" key="1">
    <source>
        <dbReference type="SAM" id="MobiDB-lite"/>
    </source>
</evidence>
<sequence>MADPEPKAALFLALAAMNVAAVGMYWYAKSTKGNKTLHMACTLCSGCKKLLGKSTKATSTSEHLYRATRVKFAGLLKTARKHGRKRRSQVKFFVGSEETKPAIVVNQRIPSEGDAVADKQHEPGVNGEDIGAVNGIIQEPPPKAQKENELQLSLRTVLLNTYSGTTKSFPTSGPLQVPDALQLETPDTFTQVMVDSLVTTICSKAEEIRESQKHLCQKQIPPMVSQSVYNTVVLYNNITPKGINPTVKNLNPDLQDSVLPRAAEEDTSCSHLLICDENDEPAACLAASSIPGSDVPIREIEEGQKTDHDPIKLGTELPDTQNEKASSLEDSTTRACDLENDELERTDHLFSAVLDLLESWNKRKPYPKSSQSMQLNLEKQENVLVVQDLLDDFISSLELDSKNCPIKSTVDCGLLSVGDSSTSEIRPLSSGDRQYVIWGQKSAEKGEKDSEKLCPYLFFDSGAREILETAEEKISLKKYASQESIHSCEESFTEGEFYECDLASQVDSKVDLQSDTISVESFSRLDNDDYWNESVGRRNNQDLTPSTDGQQLLEFFGPESPPLAFFEEVAKEYQEKQTD</sequence>
<name>A0ABN7A6L7_9HEMI</name>
<evidence type="ECO:0000313" key="3">
    <source>
        <dbReference type="Proteomes" id="UP001307889"/>
    </source>
</evidence>
<organism evidence="2 3">
    <name type="scientific">Nesidiocoris tenuis</name>
    <dbReference type="NCBI Taxonomy" id="355587"/>
    <lineage>
        <taxon>Eukaryota</taxon>
        <taxon>Metazoa</taxon>
        <taxon>Ecdysozoa</taxon>
        <taxon>Arthropoda</taxon>
        <taxon>Hexapoda</taxon>
        <taxon>Insecta</taxon>
        <taxon>Pterygota</taxon>
        <taxon>Neoptera</taxon>
        <taxon>Paraneoptera</taxon>
        <taxon>Hemiptera</taxon>
        <taxon>Heteroptera</taxon>
        <taxon>Panheteroptera</taxon>
        <taxon>Cimicomorpha</taxon>
        <taxon>Miridae</taxon>
        <taxon>Dicyphina</taxon>
        <taxon>Nesidiocoris</taxon>
    </lineage>
</organism>
<proteinExistence type="predicted"/>
<evidence type="ECO:0000313" key="2">
    <source>
        <dbReference type="EMBL" id="BES87851.1"/>
    </source>
</evidence>
<feature type="region of interest" description="Disordered" evidence="1">
    <location>
        <begin position="302"/>
        <end position="333"/>
    </location>
</feature>
<accession>A0ABN7A6L7</accession>